<keyword evidence="2" id="KW-1185">Reference proteome</keyword>
<accession>A0ABN9DCM2</accession>
<sequence>MLAQPVYSMSQIAPSCLGAQCVEMNLWRVGRNVTAENALTHAVMPQHAN</sequence>
<protein>
    <submittedName>
        <fullName evidence="1">Uncharacterized protein</fullName>
    </submittedName>
</protein>
<reference evidence="1" key="1">
    <citation type="submission" date="2023-05" db="EMBL/GenBank/DDBJ databases">
        <authorList>
            <person name="Stuckert A."/>
        </authorList>
    </citation>
    <scope>NUCLEOTIDE SEQUENCE</scope>
</reference>
<organism evidence="1 2">
    <name type="scientific">Staurois parvus</name>
    <dbReference type="NCBI Taxonomy" id="386267"/>
    <lineage>
        <taxon>Eukaryota</taxon>
        <taxon>Metazoa</taxon>
        <taxon>Chordata</taxon>
        <taxon>Craniata</taxon>
        <taxon>Vertebrata</taxon>
        <taxon>Euteleostomi</taxon>
        <taxon>Amphibia</taxon>
        <taxon>Batrachia</taxon>
        <taxon>Anura</taxon>
        <taxon>Neobatrachia</taxon>
        <taxon>Ranoidea</taxon>
        <taxon>Ranidae</taxon>
        <taxon>Staurois</taxon>
    </lineage>
</organism>
<dbReference type="EMBL" id="CATNWA010014309">
    <property type="protein sequence ID" value="CAI9570329.1"/>
    <property type="molecule type" value="Genomic_DNA"/>
</dbReference>
<evidence type="ECO:0000313" key="1">
    <source>
        <dbReference type="EMBL" id="CAI9570329.1"/>
    </source>
</evidence>
<gene>
    <name evidence="1" type="ORF">SPARVUS_LOCUS7083833</name>
</gene>
<proteinExistence type="predicted"/>
<evidence type="ECO:0000313" key="2">
    <source>
        <dbReference type="Proteomes" id="UP001162483"/>
    </source>
</evidence>
<dbReference type="Proteomes" id="UP001162483">
    <property type="component" value="Unassembled WGS sequence"/>
</dbReference>
<name>A0ABN9DCM2_9NEOB</name>
<comment type="caution">
    <text evidence="1">The sequence shown here is derived from an EMBL/GenBank/DDBJ whole genome shotgun (WGS) entry which is preliminary data.</text>
</comment>